<dbReference type="SUPFAM" id="SSF48452">
    <property type="entry name" value="TPR-like"/>
    <property type="match status" value="2"/>
</dbReference>
<dbReference type="AlphaFoldDB" id="I6ZUX7"/>
<dbReference type="RefSeq" id="XP_009265048.1">
    <property type="nucleotide sequence ID" value="XM_009266773.1"/>
</dbReference>
<evidence type="ECO:0000256" key="2">
    <source>
        <dbReference type="ARBA" id="ARBA00038210"/>
    </source>
</evidence>
<keyword evidence="1 3" id="KW-0802">TPR repeat</keyword>
<name>I6ZUX7_ENCRO</name>
<keyword evidence="5" id="KW-1185">Reference proteome</keyword>
<dbReference type="Pfam" id="PF13181">
    <property type="entry name" value="TPR_8"/>
    <property type="match status" value="1"/>
</dbReference>
<comment type="similarity">
    <text evidence="2">Belongs to the APC3/CDC27 family.</text>
</comment>
<evidence type="ECO:0000313" key="4">
    <source>
        <dbReference type="EMBL" id="AFN83551.1"/>
    </source>
</evidence>
<evidence type="ECO:0000256" key="1">
    <source>
        <dbReference type="ARBA" id="ARBA00022803"/>
    </source>
</evidence>
<dbReference type="Proteomes" id="UP000010094">
    <property type="component" value="Chromosome VIII"/>
</dbReference>
<dbReference type="PANTHER" id="PTHR12558">
    <property type="entry name" value="CELL DIVISION CYCLE 16,23,27"/>
    <property type="match status" value="1"/>
</dbReference>
<dbReference type="EMBL" id="CP003525">
    <property type="protein sequence ID" value="AFN83551.1"/>
    <property type="molecule type" value="Genomic_DNA"/>
</dbReference>
<organism evidence="4 5">
    <name type="scientific">Encephalitozoon romaleae (strain SJ-2008)</name>
    <name type="common">Microsporidian parasite</name>
    <dbReference type="NCBI Taxonomy" id="1178016"/>
    <lineage>
        <taxon>Eukaryota</taxon>
        <taxon>Fungi</taxon>
        <taxon>Fungi incertae sedis</taxon>
        <taxon>Microsporidia</taxon>
        <taxon>Unikaryonidae</taxon>
        <taxon>Encephalitozoon</taxon>
    </lineage>
</organism>
<protein>
    <submittedName>
        <fullName evidence="4">Uncharacterized protein</fullName>
    </submittedName>
</protein>
<dbReference type="GO" id="GO:0005680">
    <property type="term" value="C:anaphase-promoting complex"/>
    <property type="evidence" value="ECO:0007669"/>
    <property type="project" value="UniProtKB-ARBA"/>
</dbReference>
<dbReference type="PROSITE" id="PS50005">
    <property type="entry name" value="TPR"/>
    <property type="match status" value="2"/>
</dbReference>
<proteinExistence type="inferred from homology"/>
<dbReference type="GeneID" id="20521870"/>
<dbReference type="VEuPathDB" id="MicrosporidiaDB:EROM_081350"/>
<dbReference type="HOGENOM" id="CLU_660725_0_0_1"/>
<dbReference type="KEGG" id="ero:EROM_081350"/>
<feature type="repeat" description="TPR" evidence="3">
    <location>
        <begin position="295"/>
        <end position="328"/>
    </location>
</feature>
<dbReference type="InterPro" id="IPR019734">
    <property type="entry name" value="TPR_rpt"/>
</dbReference>
<dbReference type="PANTHER" id="PTHR12558:SF13">
    <property type="entry name" value="CELL DIVISION CYCLE PROTEIN 27 HOMOLOG"/>
    <property type="match status" value="1"/>
</dbReference>
<accession>I6ZUX7</accession>
<sequence length="409" mass="46999">MGGVQIGGKIGRSMDGKKEEVGIGKPWNADPDLEAVVACCEDALKANPCNTEALYSLGKYHIENKNIDEAEIIATRLFELEPESYEGCVLSGYIGLQRIRLDRSYENFVKAYYKAEYKDKFLIYGISLFYEAIGDYTSARPWLVLLNKLGVEKYKSYETLFRTGVCLKKMNRLQDSINIFRVIVYDPLNNIYNPDVQIQMAHLYEMQSKHELAIEVLNGIEKPNRHHLIISRLYAWIDFKIGNFRGVKKWYRADSTTSNDPYLLYLVGRIRYMERNYMAALRKYMRTVQVDSIEGMVHNSIGCIYLRQGRFLLAKTAFMNALEINPKLSEASMNLKLIEEIVPKNKKETAEFMDSTLYNPSDPPPAIGKTRYLDSGEFFKDPAYNTYPGMPGVILPMKTSKFELLPGRF</sequence>
<reference evidence="4 5" key="1">
    <citation type="journal article" date="2012" name="Proc. Natl. Acad. Sci. U.S.A.">
        <title>Gain and loss of multiple functionally related, horizontally transferred genes in the reduced genomes of two microsporidian parasites.</title>
        <authorList>
            <person name="Pombert J.-F."/>
            <person name="Selman M."/>
            <person name="Burki F."/>
            <person name="Bardell F.T."/>
            <person name="Farinelli L."/>
            <person name="Solter L.F."/>
            <person name="Whitman D.W."/>
            <person name="Weiss L.M."/>
            <person name="Corradi N."/>
            <person name="Keeling P.J."/>
        </authorList>
    </citation>
    <scope>NUCLEOTIDE SEQUENCE [LARGE SCALE GENOMIC DNA]</scope>
    <source>
        <strain evidence="4 5">SJ-2008</strain>
    </source>
</reference>
<dbReference type="OrthoDB" id="418911at2759"/>
<feature type="repeat" description="TPR" evidence="3">
    <location>
        <begin position="51"/>
        <end position="84"/>
    </location>
</feature>
<dbReference type="SMART" id="SM00028">
    <property type="entry name" value="TPR"/>
    <property type="match status" value="5"/>
</dbReference>
<dbReference type="Gene3D" id="1.25.40.10">
    <property type="entry name" value="Tetratricopeptide repeat domain"/>
    <property type="match status" value="2"/>
</dbReference>
<dbReference type="InterPro" id="IPR011990">
    <property type="entry name" value="TPR-like_helical_dom_sf"/>
</dbReference>
<gene>
    <name evidence="4" type="ordered locus">EROM_081350</name>
</gene>
<evidence type="ECO:0000313" key="5">
    <source>
        <dbReference type="Proteomes" id="UP000010094"/>
    </source>
</evidence>
<evidence type="ECO:0000256" key="3">
    <source>
        <dbReference type="PROSITE-ProRule" id="PRU00339"/>
    </source>
</evidence>